<dbReference type="SUPFAM" id="SSF88659">
    <property type="entry name" value="Sigma3 and sigma4 domains of RNA polymerase sigma factors"/>
    <property type="match status" value="1"/>
</dbReference>
<evidence type="ECO:0000313" key="8">
    <source>
        <dbReference type="Proteomes" id="UP000590442"/>
    </source>
</evidence>
<evidence type="ECO:0000256" key="1">
    <source>
        <dbReference type="ARBA" id="ARBA00010641"/>
    </source>
</evidence>
<keyword evidence="4" id="KW-0804">Transcription</keyword>
<evidence type="ECO:0000256" key="3">
    <source>
        <dbReference type="ARBA" id="ARBA00023082"/>
    </source>
</evidence>
<dbReference type="NCBIfam" id="TIGR02937">
    <property type="entry name" value="sigma70-ECF"/>
    <property type="match status" value="1"/>
</dbReference>
<evidence type="ECO:0000313" key="7">
    <source>
        <dbReference type="EMBL" id="NJB70914.1"/>
    </source>
</evidence>
<dbReference type="GO" id="GO:0016987">
    <property type="term" value="F:sigma factor activity"/>
    <property type="evidence" value="ECO:0007669"/>
    <property type="project" value="UniProtKB-KW"/>
</dbReference>
<comment type="caution">
    <text evidence="7">The sequence shown here is derived from an EMBL/GenBank/DDBJ whole genome shotgun (WGS) entry which is preliminary data.</text>
</comment>
<dbReference type="NCBIfam" id="TIGR02985">
    <property type="entry name" value="Sig70_bacteroi1"/>
    <property type="match status" value="1"/>
</dbReference>
<dbReference type="SUPFAM" id="SSF88946">
    <property type="entry name" value="Sigma2 domain of RNA polymerase sigma factors"/>
    <property type="match status" value="1"/>
</dbReference>
<evidence type="ECO:0000259" key="5">
    <source>
        <dbReference type="Pfam" id="PF04542"/>
    </source>
</evidence>
<comment type="similarity">
    <text evidence="1">Belongs to the sigma-70 factor family. ECF subfamily.</text>
</comment>
<keyword evidence="3" id="KW-0731">Sigma factor</keyword>
<gene>
    <name evidence="7" type="ORF">GGR42_001376</name>
</gene>
<dbReference type="InterPro" id="IPR013324">
    <property type="entry name" value="RNA_pol_sigma_r3/r4-like"/>
</dbReference>
<dbReference type="InterPro" id="IPR036388">
    <property type="entry name" value="WH-like_DNA-bd_sf"/>
</dbReference>
<evidence type="ECO:0000256" key="4">
    <source>
        <dbReference type="ARBA" id="ARBA00023163"/>
    </source>
</evidence>
<dbReference type="InterPro" id="IPR014327">
    <property type="entry name" value="RNA_pol_sigma70_bacteroid"/>
</dbReference>
<feature type="domain" description="RNA polymerase sigma-70 region 2" evidence="5">
    <location>
        <begin position="28"/>
        <end position="92"/>
    </location>
</feature>
<dbReference type="InterPro" id="IPR039425">
    <property type="entry name" value="RNA_pol_sigma-70-like"/>
</dbReference>
<dbReference type="PANTHER" id="PTHR43133:SF46">
    <property type="entry name" value="RNA POLYMERASE SIGMA-70 FACTOR ECF SUBFAMILY"/>
    <property type="match status" value="1"/>
</dbReference>
<proteinExistence type="inferred from homology"/>
<dbReference type="Gene3D" id="1.10.1740.10">
    <property type="match status" value="1"/>
</dbReference>
<evidence type="ECO:0000256" key="2">
    <source>
        <dbReference type="ARBA" id="ARBA00023015"/>
    </source>
</evidence>
<dbReference type="Proteomes" id="UP000590442">
    <property type="component" value="Unassembled WGS sequence"/>
</dbReference>
<dbReference type="Gene3D" id="1.10.10.10">
    <property type="entry name" value="Winged helix-like DNA-binding domain superfamily/Winged helix DNA-binding domain"/>
    <property type="match status" value="1"/>
</dbReference>
<dbReference type="EMBL" id="JAATJJ010000001">
    <property type="protein sequence ID" value="NJB70914.1"/>
    <property type="molecule type" value="Genomic_DNA"/>
</dbReference>
<dbReference type="InterPro" id="IPR007627">
    <property type="entry name" value="RNA_pol_sigma70_r2"/>
</dbReference>
<feature type="domain" description="RNA polymerase sigma factor 70 region 4 type 2" evidence="6">
    <location>
        <begin position="122"/>
        <end position="169"/>
    </location>
</feature>
<dbReference type="PANTHER" id="PTHR43133">
    <property type="entry name" value="RNA POLYMERASE ECF-TYPE SIGMA FACTO"/>
    <property type="match status" value="1"/>
</dbReference>
<dbReference type="AlphaFoldDB" id="A0A846R0M2"/>
<accession>A0A846R0M2</accession>
<reference evidence="7 8" key="1">
    <citation type="submission" date="2020-03" db="EMBL/GenBank/DDBJ databases">
        <title>Genomic Encyclopedia of Type Strains, Phase IV (KMG-IV): sequencing the most valuable type-strain genomes for metagenomic binning, comparative biology and taxonomic classification.</title>
        <authorList>
            <person name="Goeker M."/>
        </authorList>
    </citation>
    <scope>NUCLEOTIDE SEQUENCE [LARGE SCALE GENOMIC DNA]</scope>
    <source>
        <strain evidence="7 8">DSM 29762</strain>
    </source>
</reference>
<dbReference type="GO" id="GO:0006352">
    <property type="term" value="P:DNA-templated transcription initiation"/>
    <property type="evidence" value="ECO:0007669"/>
    <property type="project" value="InterPro"/>
</dbReference>
<dbReference type="GO" id="GO:0003677">
    <property type="term" value="F:DNA binding"/>
    <property type="evidence" value="ECO:0007669"/>
    <property type="project" value="InterPro"/>
</dbReference>
<name>A0A846R0M2_9FLAO</name>
<protein>
    <submittedName>
        <fullName evidence="7">RNA polymerase sigma-70 factor (ECF subfamily)</fullName>
    </submittedName>
</protein>
<dbReference type="Pfam" id="PF04542">
    <property type="entry name" value="Sigma70_r2"/>
    <property type="match status" value="1"/>
</dbReference>
<sequence length="201" mass="23661">MGNSFDDNQVLIKHLKKGDEKAYSYLLNNYHHRLCVYAHCLINDKDMAEDIVQNVFIRVWEKRNNLKTNFSIKSFLYKSVYNEFIDQNRKRKSVTFLEKKYIDALNTIVKEDTDVLEKLFNLVQKEIQALPPKCKMIFLLSKKEGLSNIEIAEHLDLSIKTIESHITKAFSIIREKLDSKVDVQTFLFLLFRTKGIKTTLH</sequence>
<dbReference type="RefSeq" id="WP_167962190.1">
    <property type="nucleotide sequence ID" value="NZ_JAATJJ010000001.1"/>
</dbReference>
<evidence type="ECO:0000259" key="6">
    <source>
        <dbReference type="Pfam" id="PF08281"/>
    </source>
</evidence>
<dbReference type="Pfam" id="PF08281">
    <property type="entry name" value="Sigma70_r4_2"/>
    <property type="match status" value="1"/>
</dbReference>
<organism evidence="7 8">
    <name type="scientific">Saonia flava</name>
    <dbReference type="NCBI Taxonomy" id="523696"/>
    <lineage>
        <taxon>Bacteria</taxon>
        <taxon>Pseudomonadati</taxon>
        <taxon>Bacteroidota</taxon>
        <taxon>Flavobacteriia</taxon>
        <taxon>Flavobacteriales</taxon>
        <taxon>Flavobacteriaceae</taxon>
        <taxon>Saonia</taxon>
    </lineage>
</organism>
<dbReference type="InterPro" id="IPR013249">
    <property type="entry name" value="RNA_pol_sigma70_r4_t2"/>
</dbReference>
<dbReference type="InterPro" id="IPR014284">
    <property type="entry name" value="RNA_pol_sigma-70_dom"/>
</dbReference>
<keyword evidence="8" id="KW-1185">Reference proteome</keyword>
<keyword evidence="2" id="KW-0805">Transcription regulation</keyword>
<dbReference type="InterPro" id="IPR013325">
    <property type="entry name" value="RNA_pol_sigma_r2"/>
</dbReference>